<reference evidence="2" key="1">
    <citation type="submission" date="2018-10" db="EMBL/GenBank/DDBJ databases">
        <title>Hidden diversity of soil giant viruses.</title>
        <authorList>
            <person name="Schulz F."/>
            <person name="Alteio L."/>
            <person name="Goudeau D."/>
            <person name="Ryan E.M."/>
            <person name="Malmstrom R.R."/>
            <person name="Blanchard J."/>
            <person name="Woyke T."/>
        </authorList>
    </citation>
    <scope>NUCLEOTIDE SEQUENCE</scope>
    <source>
        <strain evidence="2">EDV1</strain>
    </source>
</reference>
<name>A0A3G4ZUT5_9VIRU</name>
<dbReference type="SUPFAM" id="SSF51230">
    <property type="entry name" value="Single hybrid motif"/>
    <property type="match status" value="1"/>
</dbReference>
<dbReference type="Gene3D" id="2.40.50.100">
    <property type="match status" value="1"/>
</dbReference>
<dbReference type="InterPro" id="IPR000089">
    <property type="entry name" value="Biotin_lipoyl"/>
</dbReference>
<sequence>MLRQIVTALARNSIPRRGLAMQTIRMPIYPESVTVGYIDKINYKIGDWVPSESVVMEVETAKVPLEIKNPSKGILKELHVKEGDDTVPSQANLFTIKNTLPDEV</sequence>
<dbReference type="Pfam" id="PF00364">
    <property type="entry name" value="Biotin_lipoyl"/>
    <property type="match status" value="1"/>
</dbReference>
<dbReference type="InterPro" id="IPR011053">
    <property type="entry name" value="Single_hybrid_motif"/>
</dbReference>
<evidence type="ECO:0000259" key="1">
    <source>
        <dbReference type="PROSITE" id="PS50968"/>
    </source>
</evidence>
<accession>A0A3G4ZUT5</accession>
<dbReference type="PROSITE" id="PS50968">
    <property type="entry name" value="BIOTINYL_LIPOYL"/>
    <property type="match status" value="1"/>
</dbReference>
<organism evidence="2">
    <name type="scientific">Edafosvirus sp</name>
    <dbReference type="NCBI Taxonomy" id="2487765"/>
    <lineage>
        <taxon>Viruses</taxon>
        <taxon>Varidnaviria</taxon>
        <taxon>Bamfordvirae</taxon>
        <taxon>Nucleocytoviricota</taxon>
        <taxon>Megaviricetes</taxon>
        <taxon>Imitervirales</taxon>
        <taxon>Mimiviridae</taxon>
        <taxon>Klosneuvirinae</taxon>
    </lineage>
</organism>
<dbReference type="GO" id="GO:0016740">
    <property type="term" value="F:transferase activity"/>
    <property type="evidence" value="ECO:0007669"/>
    <property type="project" value="UniProtKB-KW"/>
</dbReference>
<keyword evidence="2" id="KW-0808">Transferase</keyword>
<protein>
    <submittedName>
        <fullName evidence="2">Putative dihydrolipoyllysine-residue succinyltransferase component of 2-oxoglutarate dehydrogenase complex</fullName>
    </submittedName>
</protein>
<feature type="domain" description="Lipoyl-binding" evidence="1">
    <location>
        <begin position="21"/>
        <end position="97"/>
    </location>
</feature>
<gene>
    <name evidence="2" type="ORF">Edafosvirus1_92</name>
</gene>
<dbReference type="EMBL" id="MK072066">
    <property type="protein sequence ID" value="AYV77761.1"/>
    <property type="molecule type" value="Genomic_DNA"/>
</dbReference>
<evidence type="ECO:0000313" key="2">
    <source>
        <dbReference type="EMBL" id="AYV77761.1"/>
    </source>
</evidence>
<dbReference type="CDD" id="cd06849">
    <property type="entry name" value="lipoyl_domain"/>
    <property type="match status" value="1"/>
</dbReference>
<proteinExistence type="predicted"/>